<accession>A0A9P6NR55</accession>
<protein>
    <recommendedName>
        <fullName evidence="4">Transmembrane protein</fullName>
    </recommendedName>
</protein>
<keyword evidence="1" id="KW-0812">Transmembrane</keyword>
<comment type="caution">
    <text evidence="2">The sequence shown here is derived from an EMBL/GenBank/DDBJ whole genome shotgun (WGS) entry which is preliminary data.</text>
</comment>
<evidence type="ECO:0008006" key="4">
    <source>
        <dbReference type="Google" id="ProtNLM"/>
    </source>
</evidence>
<proteinExistence type="predicted"/>
<evidence type="ECO:0000313" key="3">
    <source>
        <dbReference type="Proteomes" id="UP000886653"/>
    </source>
</evidence>
<gene>
    <name evidence="2" type="ORF">CROQUDRAFT_387321</name>
</gene>
<sequence length="97" mass="11003">MAIPIPIPSSSSQHQHTPFSFTPFLYIIFNSVLVYFFFLSYFLYRCMWFSNITWLAKKTQYTQLIFTHGGLGNVAFLISTASTPHLPLASDLGSSND</sequence>
<keyword evidence="3" id="KW-1185">Reference proteome</keyword>
<name>A0A9P6NR55_9BASI</name>
<feature type="transmembrane region" description="Helical" evidence="1">
    <location>
        <begin position="24"/>
        <end position="44"/>
    </location>
</feature>
<organism evidence="2 3">
    <name type="scientific">Cronartium quercuum f. sp. fusiforme G11</name>
    <dbReference type="NCBI Taxonomy" id="708437"/>
    <lineage>
        <taxon>Eukaryota</taxon>
        <taxon>Fungi</taxon>
        <taxon>Dikarya</taxon>
        <taxon>Basidiomycota</taxon>
        <taxon>Pucciniomycotina</taxon>
        <taxon>Pucciniomycetes</taxon>
        <taxon>Pucciniales</taxon>
        <taxon>Coleosporiaceae</taxon>
        <taxon>Cronartium</taxon>
    </lineage>
</organism>
<dbReference type="AlphaFoldDB" id="A0A9P6NR55"/>
<evidence type="ECO:0000256" key="1">
    <source>
        <dbReference type="SAM" id="Phobius"/>
    </source>
</evidence>
<keyword evidence="1" id="KW-0472">Membrane</keyword>
<evidence type="ECO:0000313" key="2">
    <source>
        <dbReference type="EMBL" id="KAG0148743.1"/>
    </source>
</evidence>
<dbReference type="Proteomes" id="UP000886653">
    <property type="component" value="Unassembled WGS sequence"/>
</dbReference>
<reference evidence="2" key="1">
    <citation type="submission" date="2013-11" db="EMBL/GenBank/DDBJ databases">
        <title>Genome sequence of the fusiform rust pathogen reveals effectors for host alternation and coevolution with pine.</title>
        <authorList>
            <consortium name="DOE Joint Genome Institute"/>
            <person name="Smith K."/>
            <person name="Pendleton A."/>
            <person name="Kubisiak T."/>
            <person name="Anderson C."/>
            <person name="Salamov A."/>
            <person name="Aerts A."/>
            <person name="Riley R."/>
            <person name="Clum A."/>
            <person name="Lindquist E."/>
            <person name="Ence D."/>
            <person name="Campbell M."/>
            <person name="Kronenberg Z."/>
            <person name="Feau N."/>
            <person name="Dhillon B."/>
            <person name="Hamelin R."/>
            <person name="Burleigh J."/>
            <person name="Smith J."/>
            <person name="Yandell M."/>
            <person name="Nelson C."/>
            <person name="Grigoriev I."/>
            <person name="Davis J."/>
        </authorList>
    </citation>
    <scope>NUCLEOTIDE SEQUENCE</scope>
    <source>
        <strain evidence="2">G11</strain>
    </source>
</reference>
<dbReference type="EMBL" id="MU167234">
    <property type="protein sequence ID" value="KAG0148743.1"/>
    <property type="molecule type" value="Genomic_DNA"/>
</dbReference>
<keyword evidence="1" id="KW-1133">Transmembrane helix</keyword>